<gene>
    <name evidence="5" type="ORF">ElP_20110</name>
</gene>
<name>A0A518GZW7_9BACT</name>
<sequence length="1342" mass="142536">MGRLRTLTILMSIGAWSAATQGAYQEGVPSPAPGSRPPAPAPPVEYLRAGAQLFNNGQYDLAAKYLKAAHDYRESLSEAEQARLDEYFRAMDVVAARQGGVPAQDAEVRPVGQPATAAAPAAGAAAPAEPDQLGRDYPTDSKSAARWLLVSAREDLARGDFDAAQAKVDKARVMDVKWGLFDEVTPNKLQKELDKAMPEGGPAAVAASAPPAGDPGQQKSAAKARLDEARAALAGGDYDRAQAIAQEVASWGLSFGVLEDSPEKVIAATRALRSQKSGASRNDQSTYDLLVSEARTMLQQGELDAADAKARHALRLDVVPTLDADRAEAVLHEVELARSGGGLATPTGDPEVVLTQNEVEVDPFAGAADPTAPAVIEMPPTFDEGEPAGMAVAVGEVPNADPAASELDNANSMLAGGNFAAAREAADRAVAAGAGAEAEDLKAQIDLAEQAASLQLYDAAMAAVREQEFERARALFNEVASMPSALDAEMAQRVQDMLMRLPQGADAAPAGGLEAQLDAATIEAQRLNAEVGTKVAESRRLMEVEPDQAITLLEETKASVEAAGLSAPVSRTMLRRLEVAIELAKKDKLSFDAKMADKEASADAKREKLRIYEADIAKQKQVAEMMEKAMASQNDGDYAAAEAWAERVIALDPNNVSATAMATVMRVKRHYEEDQRIRDAKEEGVLNALHDIDRSSVIDGDVLRNGIAYPRNFLEMTKDRGRFAEPEPYKAPETVEVERKLNEPISINMPDGSIGEAADFLRNYTGLNITIDTVALQDEALTEQTPVNNLILNDVKIKTVLRLMLEPHGLSYKIEDGVLIITTPQSKSRVFPRVYQVADLVVAPPRNPKPPQQLLNPINNSPAPQAQQDPNVLTTGGDTGGITTKVEQERDVDFGPLMQLITTSIEPTTWEIKDPNTGNSIRTGYGLGGGGFGGEGGGLGFGEEEPPIGSITPFFLNLSLIIRHTSEVHDQVIDLLRQLRRLQDLQVSVEVRFITVNDNFAEFIGVDFDFSIQSDLFGPKSSFVVPNPAAVPVVPGAGGGGGGGGGGGAAAAAPPYLVNPARDHSLGNRQPLVLGVGNSQPGVGTQRFTDNLQIPVLQDSFSPASGLLNLANPSAGTNFGIAFLSDLEVYLFMQAVQQNLRANVVQAPKVTTFNGATATIGDQTQRFLVTGLTPLVSNGAIAFQPQISPIQDGVTLNVTPVVTADRRYVRLTLQPFFQVISDVQTFTFGSGAVGGGGLGGGAANLQSTIQLPIVSNTFVITTVTVPDGGTVLMGGIKRLTEQRLEFGTPVLSKIPTINRLFRNVGIGRTSDSLMLMVTPRIIILEEEEERLGIPAVPVQGLP</sequence>
<feature type="compositionally biased region" description="Low complexity" evidence="3">
    <location>
        <begin position="114"/>
        <end position="130"/>
    </location>
</feature>
<evidence type="ECO:0000313" key="5">
    <source>
        <dbReference type="EMBL" id="QDV34128.1"/>
    </source>
</evidence>
<feature type="compositionally biased region" description="Polar residues" evidence="3">
    <location>
        <begin position="853"/>
        <end position="873"/>
    </location>
</feature>
<feature type="compositionally biased region" description="Pro residues" evidence="3">
    <location>
        <begin position="30"/>
        <end position="43"/>
    </location>
</feature>
<evidence type="ECO:0000259" key="4">
    <source>
        <dbReference type="Pfam" id="PF00263"/>
    </source>
</evidence>
<organism evidence="5 6">
    <name type="scientific">Tautonia plasticadhaerens</name>
    <dbReference type="NCBI Taxonomy" id="2527974"/>
    <lineage>
        <taxon>Bacteria</taxon>
        <taxon>Pseudomonadati</taxon>
        <taxon>Planctomycetota</taxon>
        <taxon>Planctomycetia</taxon>
        <taxon>Isosphaerales</taxon>
        <taxon>Isosphaeraceae</taxon>
        <taxon>Tautonia</taxon>
    </lineage>
</organism>
<dbReference type="InterPro" id="IPR004846">
    <property type="entry name" value="T2SS/T3SS_dom"/>
</dbReference>
<keyword evidence="2" id="KW-0175">Coiled coil</keyword>
<feature type="region of interest" description="Disordered" evidence="3">
    <location>
        <begin position="102"/>
        <end position="139"/>
    </location>
</feature>
<feature type="region of interest" description="Disordered" evidence="3">
    <location>
        <begin position="24"/>
        <end position="43"/>
    </location>
</feature>
<dbReference type="InterPro" id="IPR019734">
    <property type="entry name" value="TPR_rpt"/>
</dbReference>
<dbReference type="RefSeq" id="WP_145268796.1">
    <property type="nucleotide sequence ID" value="NZ_CP036426.1"/>
</dbReference>
<feature type="region of interest" description="Disordered" evidence="3">
    <location>
        <begin position="196"/>
        <end position="225"/>
    </location>
</feature>
<protein>
    <submittedName>
        <fullName evidence="5">Bacterial type II and III secretion system protein</fullName>
    </submittedName>
</protein>
<feature type="coiled-coil region" evidence="2">
    <location>
        <begin position="595"/>
        <end position="629"/>
    </location>
</feature>
<feature type="compositionally biased region" description="Low complexity" evidence="3">
    <location>
        <begin position="200"/>
        <end position="216"/>
    </location>
</feature>
<dbReference type="SMART" id="SM00028">
    <property type="entry name" value="TPR"/>
    <property type="match status" value="2"/>
</dbReference>
<dbReference type="Pfam" id="PF00263">
    <property type="entry name" value="Secretin"/>
    <property type="match status" value="1"/>
</dbReference>
<dbReference type="Proteomes" id="UP000317835">
    <property type="component" value="Chromosome"/>
</dbReference>
<dbReference type="InterPro" id="IPR051808">
    <property type="entry name" value="Type_IV_pilus_biogenesis"/>
</dbReference>
<evidence type="ECO:0000256" key="1">
    <source>
        <dbReference type="RuleBase" id="RU004003"/>
    </source>
</evidence>
<dbReference type="KEGG" id="tpla:ElP_20110"/>
<dbReference type="OrthoDB" id="254495at2"/>
<dbReference type="PANTHER" id="PTHR30604">
    <property type="entry name" value="PROTEIN TRANSPORT PROTEIN HOFQ"/>
    <property type="match status" value="1"/>
</dbReference>
<feature type="region of interest" description="Disordered" evidence="3">
    <location>
        <begin position="845"/>
        <end position="875"/>
    </location>
</feature>
<dbReference type="GO" id="GO:0009306">
    <property type="term" value="P:protein secretion"/>
    <property type="evidence" value="ECO:0007669"/>
    <property type="project" value="InterPro"/>
</dbReference>
<keyword evidence="6" id="KW-1185">Reference proteome</keyword>
<accession>A0A518GZW7</accession>
<evidence type="ECO:0000256" key="2">
    <source>
        <dbReference type="SAM" id="Coils"/>
    </source>
</evidence>
<evidence type="ECO:0000256" key="3">
    <source>
        <dbReference type="SAM" id="MobiDB-lite"/>
    </source>
</evidence>
<proteinExistence type="inferred from homology"/>
<comment type="similarity">
    <text evidence="1">Belongs to the bacterial secretin family.</text>
</comment>
<feature type="domain" description="Type II/III secretion system secretin-like" evidence="4">
    <location>
        <begin position="1135"/>
        <end position="1322"/>
    </location>
</feature>
<reference evidence="5 6" key="1">
    <citation type="submission" date="2019-02" db="EMBL/GenBank/DDBJ databases">
        <title>Deep-cultivation of Planctomycetes and their phenomic and genomic characterization uncovers novel biology.</title>
        <authorList>
            <person name="Wiegand S."/>
            <person name="Jogler M."/>
            <person name="Boedeker C."/>
            <person name="Pinto D."/>
            <person name="Vollmers J."/>
            <person name="Rivas-Marin E."/>
            <person name="Kohn T."/>
            <person name="Peeters S.H."/>
            <person name="Heuer A."/>
            <person name="Rast P."/>
            <person name="Oberbeckmann S."/>
            <person name="Bunk B."/>
            <person name="Jeske O."/>
            <person name="Meyerdierks A."/>
            <person name="Storesund J.E."/>
            <person name="Kallscheuer N."/>
            <person name="Luecker S."/>
            <person name="Lage O.M."/>
            <person name="Pohl T."/>
            <person name="Merkel B.J."/>
            <person name="Hornburger P."/>
            <person name="Mueller R.-W."/>
            <person name="Bruemmer F."/>
            <person name="Labrenz M."/>
            <person name="Spormann A.M."/>
            <person name="Op den Camp H."/>
            <person name="Overmann J."/>
            <person name="Amann R."/>
            <person name="Jetten M.S.M."/>
            <person name="Mascher T."/>
            <person name="Medema M.H."/>
            <person name="Devos D.P."/>
            <person name="Kaster A.-K."/>
            <person name="Ovreas L."/>
            <person name="Rohde M."/>
            <person name="Galperin M.Y."/>
            <person name="Jogler C."/>
        </authorList>
    </citation>
    <scope>NUCLEOTIDE SEQUENCE [LARGE SCALE GENOMIC DNA]</scope>
    <source>
        <strain evidence="5 6">ElP</strain>
    </source>
</reference>
<dbReference type="PANTHER" id="PTHR30604:SF1">
    <property type="entry name" value="DNA UTILIZATION PROTEIN HOFQ"/>
    <property type="match status" value="1"/>
</dbReference>
<evidence type="ECO:0000313" key="6">
    <source>
        <dbReference type="Proteomes" id="UP000317835"/>
    </source>
</evidence>
<dbReference type="EMBL" id="CP036426">
    <property type="protein sequence ID" value="QDV34128.1"/>
    <property type="molecule type" value="Genomic_DNA"/>
</dbReference>